<sequence length="156" mass="17755">MDMYACSGDEVLEDEESYAGQLKEYLFSQKHLGLPASGSMSLCSEIWRRLLWAWLPTTGECANILVEGSDYQTLWLRNSRAERSQNKGAGINEGEQQLKSKSLEGRDYVRNGWANTIFKEQKDQDLPIGSPHHAYQHMQKGNPSLHQCQGMFQQDV</sequence>
<name>A6JBM3_RAT</name>
<organism evidence="1 2">
    <name type="scientific">Rattus norvegicus</name>
    <name type="common">Rat</name>
    <dbReference type="NCBI Taxonomy" id="10116"/>
    <lineage>
        <taxon>Eukaryota</taxon>
        <taxon>Metazoa</taxon>
        <taxon>Chordata</taxon>
        <taxon>Craniata</taxon>
        <taxon>Vertebrata</taxon>
        <taxon>Euteleostomi</taxon>
        <taxon>Mammalia</taxon>
        <taxon>Eutheria</taxon>
        <taxon>Euarchontoglires</taxon>
        <taxon>Glires</taxon>
        <taxon>Rodentia</taxon>
        <taxon>Myomorpha</taxon>
        <taxon>Muroidea</taxon>
        <taxon>Muridae</taxon>
        <taxon>Murinae</taxon>
        <taxon>Rattus</taxon>
    </lineage>
</organism>
<dbReference type="Proteomes" id="UP000234681">
    <property type="component" value="Chromosome 1"/>
</dbReference>
<evidence type="ECO:0000313" key="2">
    <source>
        <dbReference type="Proteomes" id="UP000234681"/>
    </source>
</evidence>
<reference evidence="2" key="1">
    <citation type="submission" date="2005-09" db="EMBL/GenBank/DDBJ databases">
        <authorList>
            <person name="Mural R.J."/>
            <person name="Li P.W."/>
            <person name="Adams M.D."/>
            <person name="Amanatides P.G."/>
            <person name="Baden-Tillson H."/>
            <person name="Barnstead M."/>
            <person name="Chin S.H."/>
            <person name="Dew I."/>
            <person name="Evans C.A."/>
            <person name="Ferriera S."/>
            <person name="Flanigan M."/>
            <person name="Fosler C."/>
            <person name="Glodek A."/>
            <person name="Gu Z."/>
            <person name="Holt R.A."/>
            <person name="Jennings D."/>
            <person name="Kraft C.L."/>
            <person name="Lu F."/>
            <person name="Nguyen T."/>
            <person name="Nusskern D.R."/>
            <person name="Pfannkoch C.M."/>
            <person name="Sitter C."/>
            <person name="Sutton G.G."/>
            <person name="Venter J.C."/>
            <person name="Wang Z."/>
            <person name="Woodage T."/>
            <person name="Zheng X.H."/>
            <person name="Zhong F."/>
        </authorList>
    </citation>
    <scope>NUCLEOTIDE SEQUENCE [LARGE SCALE GENOMIC DNA]</scope>
    <source>
        <strain>BN</strain>
        <strain evidence="2">Sprague-Dawley</strain>
    </source>
</reference>
<protein>
    <submittedName>
        <fullName evidence="1">RCG24653</fullName>
    </submittedName>
</protein>
<evidence type="ECO:0000313" key="1">
    <source>
        <dbReference type="EMBL" id="EDM08400.1"/>
    </source>
</evidence>
<accession>A6JBM3</accession>
<proteinExistence type="predicted"/>
<gene>
    <name evidence="1" type="ORF">rCG_24653</name>
</gene>
<dbReference type="EMBL" id="CH473980">
    <property type="protein sequence ID" value="EDM08400.1"/>
    <property type="molecule type" value="Genomic_DNA"/>
</dbReference>
<dbReference type="AlphaFoldDB" id="A6JBM3"/>
<feature type="non-terminal residue" evidence="1">
    <location>
        <position position="156"/>
    </location>
</feature>